<dbReference type="Proteomes" id="UP000534286">
    <property type="component" value="Unassembled WGS sequence"/>
</dbReference>
<organism evidence="1 2">
    <name type="scientific">Streptosporangium album</name>
    <dbReference type="NCBI Taxonomy" id="47479"/>
    <lineage>
        <taxon>Bacteria</taxon>
        <taxon>Bacillati</taxon>
        <taxon>Actinomycetota</taxon>
        <taxon>Actinomycetes</taxon>
        <taxon>Streptosporangiales</taxon>
        <taxon>Streptosporangiaceae</taxon>
        <taxon>Streptosporangium</taxon>
    </lineage>
</organism>
<gene>
    <name evidence="1" type="ORF">FHR32_008005</name>
</gene>
<comment type="caution">
    <text evidence="1">The sequence shown here is derived from an EMBL/GenBank/DDBJ whole genome shotgun (WGS) entry which is preliminary data.</text>
</comment>
<evidence type="ECO:0000313" key="2">
    <source>
        <dbReference type="Proteomes" id="UP000534286"/>
    </source>
</evidence>
<dbReference type="AlphaFoldDB" id="A0A7W7WEL8"/>
<dbReference type="EMBL" id="JACHJU010000005">
    <property type="protein sequence ID" value="MBB4943605.1"/>
    <property type="molecule type" value="Genomic_DNA"/>
</dbReference>
<evidence type="ECO:0000313" key="1">
    <source>
        <dbReference type="EMBL" id="MBB4943605.1"/>
    </source>
</evidence>
<sequence>MEPYDIAVPADCFAPAQNTFNCLIGQFADPATAAFTHDLLEEMLAERGRELLRRLLQAHLELRAEREHQTAIVSRCGPVIGKRQIEEAVVAAAADIDVFYRQRIPLPRTAEEVLVVVSVDGKGADGTAIGRCDPDPRPAVSGCAGRCPPTPTR</sequence>
<protein>
    <submittedName>
        <fullName evidence="1">Esterase/lipase superfamily enzyme</fullName>
    </submittedName>
</protein>
<proteinExistence type="predicted"/>
<name>A0A7W7WEL8_9ACTN</name>
<keyword evidence="2" id="KW-1185">Reference proteome</keyword>
<reference evidence="1 2" key="1">
    <citation type="submission" date="2020-08" db="EMBL/GenBank/DDBJ databases">
        <title>Sequencing the genomes of 1000 actinobacteria strains.</title>
        <authorList>
            <person name="Klenk H.-P."/>
        </authorList>
    </citation>
    <scope>NUCLEOTIDE SEQUENCE [LARGE SCALE GENOMIC DNA]</scope>
    <source>
        <strain evidence="1 2">DSM 43023</strain>
    </source>
</reference>
<accession>A0A7W7WEL8</accession>